<evidence type="ECO:0000256" key="1">
    <source>
        <dbReference type="ARBA" id="ARBA00021364"/>
    </source>
</evidence>
<dbReference type="Proteomes" id="UP001391051">
    <property type="component" value="Unassembled WGS sequence"/>
</dbReference>
<evidence type="ECO:0000313" key="7">
    <source>
        <dbReference type="Proteomes" id="UP001391051"/>
    </source>
</evidence>
<dbReference type="Pfam" id="PF00120">
    <property type="entry name" value="Gln-synt_C"/>
    <property type="match status" value="1"/>
</dbReference>
<dbReference type="PANTHER" id="PTHR43383">
    <property type="entry name" value="NODULIN 6"/>
    <property type="match status" value="1"/>
</dbReference>
<dbReference type="Gene3D" id="3.10.20.70">
    <property type="entry name" value="Glutamine synthetase, N-terminal domain"/>
    <property type="match status" value="1"/>
</dbReference>
<dbReference type="Gene3D" id="3.30.590.10">
    <property type="entry name" value="Glutamine synthetase/guanido kinase, catalytic domain"/>
    <property type="match status" value="1"/>
</dbReference>
<dbReference type="EMBL" id="JAQQWE010000007">
    <property type="protein sequence ID" value="KAK7947116.1"/>
    <property type="molecule type" value="Genomic_DNA"/>
</dbReference>
<keyword evidence="7" id="KW-1185">Reference proteome</keyword>
<evidence type="ECO:0000256" key="4">
    <source>
        <dbReference type="SAM" id="MobiDB-lite"/>
    </source>
</evidence>
<dbReference type="InterPro" id="IPR008146">
    <property type="entry name" value="Gln_synth_cat_dom"/>
</dbReference>
<dbReference type="InterPro" id="IPR032466">
    <property type="entry name" value="Metal_Hydrolase"/>
</dbReference>
<feature type="region of interest" description="Disordered" evidence="4">
    <location>
        <begin position="421"/>
        <end position="442"/>
    </location>
</feature>
<feature type="domain" description="GS catalytic" evidence="5">
    <location>
        <begin position="549"/>
        <end position="894"/>
    </location>
</feature>
<dbReference type="Pfam" id="PF04909">
    <property type="entry name" value="Amidohydro_2"/>
    <property type="match status" value="1"/>
</dbReference>
<protein>
    <recommendedName>
        <fullName evidence="1">Glutamine synthetase</fullName>
    </recommendedName>
</protein>
<gene>
    <name evidence="6" type="ORF">PG986_011437</name>
</gene>
<dbReference type="InterPro" id="IPR014746">
    <property type="entry name" value="Gln_synth/guanido_kin_cat_dom"/>
</dbReference>
<dbReference type="InterPro" id="IPR006680">
    <property type="entry name" value="Amidohydro-rel"/>
</dbReference>
<comment type="caution">
    <text evidence="6">The sequence shown here is derived from an EMBL/GenBank/DDBJ whole genome shotgun (WGS) entry which is preliminary data.</text>
</comment>
<comment type="similarity">
    <text evidence="2 3">Belongs to the glutamine synthetase family.</text>
</comment>
<reference evidence="6 7" key="1">
    <citation type="submission" date="2023-01" db="EMBL/GenBank/DDBJ databases">
        <title>Analysis of 21 Apiospora genomes using comparative genomics revels a genus with tremendous synthesis potential of carbohydrate active enzymes and secondary metabolites.</title>
        <authorList>
            <person name="Sorensen T."/>
        </authorList>
    </citation>
    <scope>NUCLEOTIDE SEQUENCE [LARGE SCALE GENOMIC DNA]</scope>
    <source>
        <strain evidence="6 7">CBS 24483</strain>
    </source>
</reference>
<dbReference type="SUPFAM" id="SSF51556">
    <property type="entry name" value="Metallo-dependent hydrolases"/>
    <property type="match status" value="1"/>
</dbReference>
<organism evidence="6 7">
    <name type="scientific">Apiospora aurea</name>
    <dbReference type="NCBI Taxonomy" id="335848"/>
    <lineage>
        <taxon>Eukaryota</taxon>
        <taxon>Fungi</taxon>
        <taxon>Dikarya</taxon>
        <taxon>Ascomycota</taxon>
        <taxon>Pezizomycotina</taxon>
        <taxon>Sordariomycetes</taxon>
        <taxon>Xylariomycetidae</taxon>
        <taxon>Amphisphaeriales</taxon>
        <taxon>Apiosporaceae</taxon>
        <taxon>Apiospora</taxon>
    </lineage>
</organism>
<dbReference type="PANTHER" id="PTHR43383:SF2">
    <property type="entry name" value="AMIDOHYDROLASE 2 FAMILY PROTEIN"/>
    <property type="match status" value="1"/>
</dbReference>
<dbReference type="PROSITE" id="PS51987">
    <property type="entry name" value="GS_CATALYTIC"/>
    <property type="match status" value="1"/>
</dbReference>
<evidence type="ECO:0000256" key="2">
    <source>
        <dbReference type="PROSITE-ProRule" id="PRU01331"/>
    </source>
</evidence>
<proteinExistence type="inferred from homology"/>
<evidence type="ECO:0000259" key="5">
    <source>
        <dbReference type="PROSITE" id="PS51987"/>
    </source>
</evidence>
<evidence type="ECO:0000256" key="3">
    <source>
        <dbReference type="RuleBase" id="RU000384"/>
    </source>
</evidence>
<dbReference type="SMART" id="SM01230">
    <property type="entry name" value="Gln-synt_C"/>
    <property type="match status" value="1"/>
</dbReference>
<name>A0ABR1Q534_9PEZI</name>
<dbReference type="RefSeq" id="XP_066697150.1">
    <property type="nucleotide sequence ID" value="XM_066847659.1"/>
</dbReference>
<dbReference type="GeneID" id="92080721"/>
<sequence length="894" mass="98657">MDLKALRTAIRTTPIVDNHAHPLLKAQHQDKRSLLSIATEAHGDALNDSQSSLAHIRAVKQLAGLLDTEPTWSAVEAALKAKRHWEEDPGSSPDHWAEWIRTCMQGIETLLLDDGLDGAGETLDYAMHDPFVTSKCKRIVRIEALATDIIRRVVASLGGTEETRVVLLTIFTDFEREIRRCLADPEVVGFKSIICYRGGLDVPGILGMELEMSAAEQEVGSIVVQGGTLLRLQHKALNHLLVHATARLIAESPSEHKKPIQFHTGLGDNDITLAKSSPSHLQAFIADYPTVPIVILHASYPWTREAGYLAAMYPNVYADVGEVYPFISRQGQESAMKQILELCPWSKILWSTDGHWFPETYVLATIQMREVLETANSRRPRSREGDLNELQAIQLVQDILFANSKKLYNLQTETTLPRPESISTTTLVDPRSAPKSSTQSKRDVIQTLNETGCKWLRLVWVDYTASTRCRVIPIKQALKALESGAGTWTNTMAAFGLLQNDMPIPQITSTGMYKLDVAWTSLRAGPAPGHMSCFSEFREPDGSETLLCPRTLLRSVVDKARASQGLTFLLGFEIEFVVMERNQAPGAQERFQPLRNDDGHAWAVARALADTGRPGSFNTVLDGELADALDAAGIEIEQYHAESAPGQYEIVLSPLPPLEACDALVHARQLIEAVAARHGFRVTLHPKPFAASCGTASHVHLSVSSTTKGDDNPAVYGPFYAGILRHFAAVIAFTYSNPVSYERMVDSFWAGGRWIMWGRQNKESPLRQCGGESGPTSHWEMKCLDGLANPYFAAAAILSAGTLGVATDEPMVWKDCASDPAKLTPEQRKELGITDMFPADLEEALVALQADAALVEQLGAPEFVRRYVDVKKAEIGVLSQMDVAQRRQWIMERY</sequence>
<evidence type="ECO:0000313" key="6">
    <source>
        <dbReference type="EMBL" id="KAK7947116.1"/>
    </source>
</evidence>
<dbReference type="InterPro" id="IPR036651">
    <property type="entry name" value="Gln_synt_N_sf"/>
</dbReference>
<dbReference type="Gene3D" id="3.20.20.140">
    <property type="entry name" value="Metal-dependent hydrolases"/>
    <property type="match status" value="1"/>
</dbReference>
<dbReference type="SUPFAM" id="SSF55931">
    <property type="entry name" value="Glutamine synthetase/guanido kinase"/>
    <property type="match status" value="1"/>
</dbReference>
<accession>A0ABR1Q534</accession>